<name>A0ACB7I2L6_MANES</name>
<evidence type="ECO:0000313" key="1">
    <source>
        <dbReference type="EMBL" id="KAG8658651.1"/>
    </source>
</evidence>
<proteinExistence type="predicted"/>
<dbReference type="Proteomes" id="UP000091857">
    <property type="component" value="Chromosome 3"/>
</dbReference>
<dbReference type="EMBL" id="CM004389">
    <property type="protein sequence ID" value="KAG8658651.1"/>
    <property type="molecule type" value="Genomic_DNA"/>
</dbReference>
<organism evidence="1 2">
    <name type="scientific">Manihot esculenta</name>
    <name type="common">Cassava</name>
    <name type="synonym">Jatropha manihot</name>
    <dbReference type="NCBI Taxonomy" id="3983"/>
    <lineage>
        <taxon>Eukaryota</taxon>
        <taxon>Viridiplantae</taxon>
        <taxon>Streptophyta</taxon>
        <taxon>Embryophyta</taxon>
        <taxon>Tracheophyta</taxon>
        <taxon>Spermatophyta</taxon>
        <taxon>Magnoliopsida</taxon>
        <taxon>eudicotyledons</taxon>
        <taxon>Gunneridae</taxon>
        <taxon>Pentapetalae</taxon>
        <taxon>rosids</taxon>
        <taxon>fabids</taxon>
        <taxon>Malpighiales</taxon>
        <taxon>Euphorbiaceae</taxon>
        <taxon>Crotonoideae</taxon>
        <taxon>Manihoteae</taxon>
        <taxon>Manihot</taxon>
    </lineage>
</organism>
<reference evidence="2" key="1">
    <citation type="journal article" date="2016" name="Nat. Biotechnol.">
        <title>Sequencing wild and cultivated cassava and related species reveals extensive interspecific hybridization and genetic diversity.</title>
        <authorList>
            <person name="Bredeson J.V."/>
            <person name="Lyons J.B."/>
            <person name="Prochnik S.E."/>
            <person name="Wu G.A."/>
            <person name="Ha C.M."/>
            <person name="Edsinger-Gonzales E."/>
            <person name="Grimwood J."/>
            <person name="Schmutz J."/>
            <person name="Rabbi I.Y."/>
            <person name="Egesi C."/>
            <person name="Nauluvula P."/>
            <person name="Lebot V."/>
            <person name="Ndunguru J."/>
            <person name="Mkamilo G."/>
            <person name="Bart R.S."/>
            <person name="Setter T.L."/>
            <person name="Gleadow R.M."/>
            <person name="Kulakow P."/>
            <person name="Ferguson M.E."/>
            <person name="Rounsley S."/>
            <person name="Rokhsar D.S."/>
        </authorList>
    </citation>
    <scope>NUCLEOTIDE SEQUENCE [LARGE SCALE GENOMIC DNA]</scope>
    <source>
        <strain evidence="2">cv. AM560-2</strain>
    </source>
</reference>
<keyword evidence="2" id="KW-1185">Reference proteome</keyword>
<gene>
    <name evidence="1" type="ORF">MANES_03G171500v8</name>
</gene>
<protein>
    <submittedName>
        <fullName evidence="1">Uncharacterized protein</fullName>
    </submittedName>
</protein>
<accession>A0ACB7I2L6</accession>
<evidence type="ECO:0000313" key="2">
    <source>
        <dbReference type="Proteomes" id="UP000091857"/>
    </source>
</evidence>
<comment type="caution">
    <text evidence="1">The sequence shown here is derived from an EMBL/GenBank/DDBJ whole genome shotgun (WGS) entry which is preliminary data.</text>
</comment>
<sequence length="680" mass="77431">MASPLSSNHKKITSFIIKKETEKRLENRNDRLRFTQSGANSRRKKIKSTATRSLPSPISLIEPLPLLFQTKMASKLGASSRSTPLFAHFRKTLKPPFSPLEQSLFSDKSITRIIGSSRIRASNDGSSYLDMWMNAADSDRKTVEFQKITERVAGVDNANDANGDGDWRVNLEKKSENFKKILDVSKDERDRIQRMQVIDRAAAAIAAARAILKEKPSGNDEANDGENSNSSGGSGGGEAEDNQGAANKGSIFASRSENSGNGVPGPDFWSWAPPPDAEKSQYDADLLAAKRSLISPILASPVAMKERCLDFLNIPLESKLSESSSNPPIPPLQSLMEVKKDEVSIPGPDIPSLKEEERELNLLFHAHELEVAHVLDEVDEEFSGVDPNGSRWWKETGIEQRPDGVICRWTMTRGTSANQDVEWQEKFWEASDEFGYKELGSEKSGRDATGNVWREFWRESMWQESGLLHLEKTADKWGKNGRGDEWKEEWWEHYDASNQAEKWAHKWCTVDPTTQLEVGHAHVWHERWGEKYDGHGGTMKYTDKWAERCEDDGWTKWGDKWDEHFDPNGRGVKQGETWWEGQYGERWNRTWGERHNGSGWIHKYGKSSSGEHWDTHVEQETWYERFPHFGFFHCFDNSVQLREVPKPSDRQEVPKPSDRQEVLEPSDRQEVLEPSDVNSA</sequence>